<feature type="domain" description="Fatty acid hydroxylase" evidence="8">
    <location>
        <begin position="86"/>
        <end position="220"/>
    </location>
</feature>
<feature type="transmembrane region" description="Helical" evidence="7">
    <location>
        <begin position="83"/>
        <end position="100"/>
    </location>
</feature>
<evidence type="ECO:0000256" key="4">
    <source>
        <dbReference type="ARBA" id="ARBA00023002"/>
    </source>
</evidence>
<evidence type="ECO:0000256" key="7">
    <source>
        <dbReference type="SAM" id="Phobius"/>
    </source>
</evidence>
<feature type="transmembrane region" description="Helical" evidence="7">
    <location>
        <begin position="140"/>
        <end position="167"/>
    </location>
</feature>
<dbReference type="Pfam" id="PF04116">
    <property type="entry name" value="FA_hydroxylase"/>
    <property type="match status" value="1"/>
</dbReference>
<comment type="subcellular location">
    <subcellularLocation>
        <location evidence="1">Endomembrane system</location>
        <topology evidence="1">Multi-pass membrane protein</topology>
    </subcellularLocation>
</comment>
<dbReference type="Proteomes" id="UP000886476">
    <property type="component" value="Unassembled WGS sequence"/>
</dbReference>
<evidence type="ECO:0000256" key="2">
    <source>
        <dbReference type="ARBA" id="ARBA00022692"/>
    </source>
</evidence>
<keyword evidence="3 7" id="KW-1133">Transmembrane helix</keyword>
<keyword evidence="4" id="KW-0560">Oxidoreductase</keyword>
<proteinExistence type="predicted"/>
<gene>
    <name evidence="9" type="ORF">HL667_31670</name>
</gene>
<comment type="caution">
    <text evidence="9">The sequence shown here is derived from an EMBL/GenBank/DDBJ whole genome shotgun (WGS) entry which is preliminary data.</text>
</comment>
<dbReference type="InterPro" id="IPR051689">
    <property type="entry name" value="Sterol_desaturase/TMEM195"/>
</dbReference>
<dbReference type="PANTHER" id="PTHR21624">
    <property type="entry name" value="STEROL DESATURASE-RELATED PROTEIN"/>
    <property type="match status" value="1"/>
</dbReference>
<evidence type="ECO:0000256" key="1">
    <source>
        <dbReference type="ARBA" id="ARBA00004127"/>
    </source>
</evidence>
<feature type="transmembrane region" description="Helical" evidence="7">
    <location>
        <begin position="43"/>
        <end position="71"/>
    </location>
</feature>
<reference evidence="9" key="1">
    <citation type="submission" date="2020-05" db="EMBL/GenBank/DDBJ databases">
        <title>Nod-independent and nitrogen-fixing Bradyrhizobium aeschynomene sp. nov. isolated from nodules of Aeschynomene indica.</title>
        <authorList>
            <person name="Zhang Z."/>
        </authorList>
    </citation>
    <scope>NUCLEOTIDE SEQUENCE</scope>
    <source>
        <strain evidence="9">83012</strain>
    </source>
</reference>
<evidence type="ECO:0000313" key="9">
    <source>
        <dbReference type="EMBL" id="NPU69600.1"/>
    </source>
</evidence>
<name>A0ABX2CP31_9BRAD</name>
<sequence>MRAVLDDHAAGWPLLLAVAFIGLELIYGRLAGHEDIYDPAETLASFGVAVGNVIAKALTSGVAAFPLVFAYQHRLFEIPLDSVWSWTVLFIAVEFCYYWFHRASHRIRWLWATHAVHHSATRFNLSAGIRLGWTGQLTGAFLFFVPLAWIGFHPLAIMLLLGLGLLYQFFLHTGAPVHLGPLEWVLNTPRHHRTHHAVNDSCLDRNYGSVLIVFDLMFGTFAEAPRDEPLQFGLRGRLPTNNPFRIVFGEWIALAGDAWRAPGVRRKLRLLFGPP</sequence>
<evidence type="ECO:0000259" key="8">
    <source>
        <dbReference type="Pfam" id="PF04116"/>
    </source>
</evidence>
<keyword evidence="10" id="KW-1185">Reference proteome</keyword>
<dbReference type="EMBL" id="JABFDN010000019">
    <property type="protein sequence ID" value="NPU69600.1"/>
    <property type="molecule type" value="Genomic_DNA"/>
</dbReference>
<evidence type="ECO:0000313" key="10">
    <source>
        <dbReference type="Proteomes" id="UP000886476"/>
    </source>
</evidence>
<keyword evidence="5" id="KW-0443">Lipid metabolism</keyword>
<evidence type="ECO:0000256" key="5">
    <source>
        <dbReference type="ARBA" id="ARBA00023098"/>
    </source>
</evidence>
<keyword evidence="2 7" id="KW-0812">Transmembrane</keyword>
<dbReference type="RefSeq" id="WP_172114765.1">
    <property type="nucleotide sequence ID" value="NZ_JABFDN010000019.1"/>
</dbReference>
<evidence type="ECO:0000256" key="3">
    <source>
        <dbReference type="ARBA" id="ARBA00022989"/>
    </source>
</evidence>
<accession>A0ABX2CP31</accession>
<keyword evidence="6 7" id="KW-0472">Membrane</keyword>
<organism evidence="9 10">
    <name type="scientific">Bradyrhizobium aeschynomenes</name>
    <dbReference type="NCBI Taxonomy" id="2734909"/>
    <lineage>
        <taxon>Bacteria</taxon>
        <taxon>Pseudomonadati</taxon>
        <taxon>Pseudomonadota</taxon>
        <taxon>Alphaproteobacteria</taxon>
        <taxon>Hyphomicrobiales</taxon>
        <taxon>Nitrobacteraceae</taxon>
        <taxon>Bradyrhizobium</taxon>
    </lineage>
</organism>
<feature type="transmembrane region" description="Helical" evidence="7">
    <location>
        <begin position="12"/>
        <end position="31"/>
    </location>
</feature>
<evidence type="ECO:0000256" key="6">
    <source>
        <dbReference type="ARBA" id="ARBA00023136"/>
    </source>
</evidence>
<dbReference type="InterPro" id="IPR006694">
    <property type="entry name" value="Fatty_acid_hydroxylase"/>
</dbReference>
<dbReference type="PANTHER" id="PTHR21624:SF1">
    <property type="entry name" value="ALKYLGLYCEROL MONOOXYGENASE"/>
    <property type="match status" value="1"/>
</dbReference>
<protein>
    <submittedName>
        <fullName evidence="9">Sterol desaturase family protein</fullName>
    </submittedName>
</protein>